<gene>
    <name evidence="1" type="ORF">V5E97_23125</name>
</gene>
<dbReference type="AlphaFoldDB" id="A0AAU7C7U9"/>
<protein>
    <submittedName>
        <fullName evidence="1">Uncharacterized protein</fullName>
    </submittedName>
</protein>
<dbReference type="RefSeq" id="WP_406693935.1">
    <property type="nucleotide sequence ID" value="NZ_CP155447.1"/>
</dbReference>
<accession>A0AAU7C7U9</accession>
<evidence type="ECO:0000313" key="1">
    <source>
        <dbReference type="EMBL" id="XBH01242.1"/>
    </source>
</evidence>
<dbReference type="EMBL" id="CP155447">
    <property type="protein sequence ID" value="XBH01242.1"/>
    <property type="molecule type" value="Genomic_DNA"/>
</dbReference>
<reference evidence="1" key="1">
    <citation type="submission" date="2024-05" db="EMBL/GenBank/DDBJ databases">
        <title>Planctomycetes of the genus Singulisphaera possess chitinolytic capabilities.</title>
        <authorList>
            <person name="Ivanova A."/>
        </authorList>
    </citation>
    <scope>NUCLEOTIDE SEQUENCE</scope>
    <source>
        <strain evidence="1">Ch08T</strain>
    </source>
</reference>
<name>A0AAU7C7U9_9BACT</name>
<organism evidence="1">
    <name type="scientific">Singulisphaera sp. Ch08</name>
    <dbReference type="NCBI Taxonomy" id="3120278"/>
    <lineage>
        <taxon>Bacteria</taxon>
        <taxon>Pseudomonadati</taxon>
        <taxon>Planctomycetota</taxon>
        <taxon>Planctomycetia</taxon>
        <taxon>Isosphaerales</taxon>
        <taxon>Isosphaeraceae</taxon>
        <taxon>Singulisphaera</taxon>
    </lineage>
</organism>
<sequence>MGISYDPSKTPDLEPGAMEEAVKMGLIPISVICTEEGSDEFNGVQFDAFVSVVPRIGERLLLEDGTACEVARVYHKVVKPLGSKIIGMYVTVCAYKLVRQ</sequence>
<proteinExistence type="predicted"/>